<dbReference type="InterPro" id="IPR011659">
    <property type="entry name" value="WD40"/>
</dbReference>
<protein>
    <submittedName>
        <fullName evidence="2">Dipeptidyl-peptidase 5</fullName>
        <ecNumber evidence="2">3.4.14.-</ecNumber>
    </submittedName>
</protein>
<reference evidence="2 3" key="1">
    <citation type="submission" date="2019-09" db="EMBL/GenBank/DDBJ databases">
        <authorList>
            <person name="Cremers G."/>
        </authorList>
    </citation>
    <scope>NUCLEOTIDE SEQUENCE [LARGE SCALE GENOMIC DNA]</scope>
    <source>
        <strain evidence="2">4A</strain>
    </source>
</reference>
<dbReference type="Proteomes" id="UP000334923">
    <property type="component" value="Unassembled WGS sequence"/>
</dbReference>
<dbReference type="EC" id="3.4.14.-" evidence="2"/>
<accession>A0A5E6MPP6</accession>
<dbReference type="PANTHER" id="PTHR36842">
    <property type="entry name" value="PROTEIN TOLB HOMOLOG"/>
    <property type="match status" value="1"/>
</dbReference>
<name>A0A5E6MPP6_9BACT</name>
<dbReference type="AlphaFoldDB" id="A0A5E6MPP6"/>
<proteinExistence type="inferred from homology"/>
<keyword evidence="2" id="KW-0378">Hydrolase</keyword>
<dbReference type="Pfam" id="PF07676">
    <property type="entry name" value="PD40"/>
    <property type="match status" value="4"/>
</dbReference>
<dbReference type="InterPro" id="IPR011042">
    <property type="entry name" value="6-blade_b-propeller_TolB-like"/>
</dbReference>
<dbReference type="SUPFAM" id="SSF52964">
    <property type="entry name" value="TolB, N-terminal domain"/>
    <property type="match status" value="1"/>
</dbReference>
<dbReference type="SUPFAM" id="SSF69304">
    <property type="entry name" value="Tricorn protease N-terminal domain"/>
    <property type="match status" value="1"/>
</dbReference>
<comment type="similarity">
    <text evidence="1">Belongs to the TolB family.</text>
</comment>
<evidence type="ECO:0000313" key="3">
    <source>
        <dbReference type="Proteomes" id="UP000334923"/>
    </source>
</evidence>
<dbReference type="PANTHER" id="PTHR36842:SF1">
    <property type="entry name" value="PROTEIN TOLB"/>
    <property type="match status" value="1"/>
</dbReference>
<dbReference type="GO" id="GO:0016787">
    <property type="term" value="F:hydrolase activity"/>
    <property type="evidence" value="ECO:0007669"/>
    <property type="project" value="UniProtKB-KW"/>
</dbReference>
<sequence>MLSFETVSTPLGINLSTFRAKTLSQGYGFSLPRMVASLNLSSLTHRIMRSSTAPFWLQLTRWKRWESPVPRTWPKPLRSPSAWYTDWVRIGKSRAARGVLFLLLLVLPLSSSWSQVEVTGGKAAVALLPFSGPEGAKAHAIVSADLTRTLLIQVTSGAHERFEASATVSGGSLTGRLVDRHQKTPPVERTFAGDLRRIAHEFADMVTQQVTGVAGFATSRVAFISQETGYKELYVMDIDGANVQRITADRSISAHPRWSHDGALLVYTSYRSGYPDVYIVKLGKRTRSRVAFFPGINSGAAFSPDDLTLALTLSKDGNPEIYLMPVDGGAPHRLTRNRATNTSPCWSPDGQEIVYTSDERGSVQLFVISAQGGSARRLLTGNAYSSEPDWSPDGKNIAYAARIAGEFQIGEYALSSATAVVLSSGGGEDPSWTRNSRHLVFARGGSLYLMDSVSRQTAPLPNSLSRCSEPSVSP</sequence>
<evidence type="ECO:0000256" key="1">
    <source>
        <dbReference type="ARBA" id="ARBA00009820"/>
    </source>
</evidence>
<organism evidence="2 3">
    <name type="scientific">Methylacidimicrobium tartarophylax</name>
    <dbReference type="NCBI Taxonomy" id="1041768"/>
    <lineage>
        <taxon>Bacteria</taxon>
        <taxon>Pseudomonadati</taxon>
        <taxon>Verrucomicrobiota</taxon>
        <taxon>Methylacidimicrobium</taxon>
    </lineage>
</organism>
<gene>
    <name evidence="2" type="primary">dpp5</name>
    <name evidence="2" type="ORF">MAMT_02050</name>
</gene>
<evidence type="ECO:0000313" key="2">
    <source>
        <dbReference type="EMBL" id="VVM08009.1"/>
    </source>
</evidence>
<keyword evidence="3" id="KW-1185">Reference proteome</keyword>
<dbReference type="EMBL" id="CABFVA020000116">
    <property type="protein sequence ID" value="VVM08009.1"/>
    <property type="molecule type" value="Genomic_DNA"/>
</dbReference>
<dbReference type="Gene3D" id="2.120.10.30">
    <property type="entry name" value="TolB, C-terminal domain"/>
    <property type="match status" value="1"/>
</dbReference>